<sequence>MAGSGRGSTSSSTIVSLKICEKAFIYLDWSVVGIPYTFKFVDIIENLVQKTDTDLFIPNEMFKQPLPENITNANVHAFFVGKSRSDHSMIQISSNLNVSQVTDEFGKFVQIELTFTKKNNDKLNSTCVHVCDEYDIDNCSTSSSAKHKKTSNNTQDAFQILMQSASHHKDKIFPDRKQDCRGDFRLFNDIVSVMERDNLFFTPSTIVQGTTCVNVLTTVLYYILPHLHKFSQIPEYFVDNFVTDPRNLFSQTYNQPQQSKHAAKQLTQSSINEYSNRLFEISLMPVFQLERFFNFRQSISDLARSLDNYSVFLNTKTTTTQQQHSRETVSGKSTLICGKVNFLRPHSLIQRYRELENTLLVKPDYEPVCIDEFAPYDIKLKSKYISDLSLPITFEILSCTQGNQKIWFIWKVPNTAANRDTSRSVALCKTIEEKHLKMYHSRAMKRKFTNHYGRIFENPKKCNIGTVMKEVYEDLTGDCSVNQTKITSEVKNRLKLYLDCENPDMAVDLRELNSGQIRKYDPFFEALDSYINRTTLNAAHERRHEAIGRLAVAISVRDLINQVSKDLDPNIPIPSESYLRLQFWPKNRHFHSSVHYTGRFNLRYRIQTRQLRGEHEDAHYSNMVFRHLREFLIKFRDFSSFISIDDKCHIKVGEPGLPVTCAQRGRPNIVEGDGETFSASDHDFTKFKLIPSAVLLIDIPTDIGGSFYNGTLFVGVKDQIFQTSTPFRHATELINLLQTTGNVNPILGIYSDGGPDHRITYLSVQASLIALFITLNLDMLVAARTAPLQSFRNPVERCMATLNLGLQAVSICREKMDEEGEKQILKANSLKSLRKVAEQSSVIKEKMQKSVQAPIQLLNSVFQRLSYNSQPVQVTKSATEESINKTIKTVTDLDPNVDIRKLQKCHLKNYPNLVKFMDTHCTLRHYFLCIKKCKNIVNCDYCSKNPPQIPNFEKLDPLPDPVPDVDMTHYKPFESVWGTCTSETHRPSMKENSGTGISKKTKSRKRKLPTTTHTSADAEKVQDDPQPIDCRKSAETVRSFVSCYMCGKPRCLYSSRKLTDEQQVKLEKTTEDILYSCGSPPFVNFLLCEDEVSCDDDVCIHYYSKRRNFPPCCYVCGDSLELWEGDGHPVCESCTNLKRFRTRGAKTR</sequence>
<evidence type="ECO:0000256" key="1">
    <source>
        <dbReference type="SAM" id="MobiDB-lite"/>
    </source>
</evidence>
<gene>
    <name evidence="2" type="ORF">SNE40_006067</name>
</gene>
<dbReference type="EMBL" id="JAZGQO010000005">
    <property type="protein sequence ID" value="KAK6186794.1"/>
    <property type="molecule type" value="Genomic_DNA"/>
</dbReference>
<feature type="compositionally biased region" description="Basic and acidic residues" evidence="1">
    <location>
        <begin position="1016"/>
        <end position="1027"/>
    </location>
</feature>
<keyword evidence="3" id="KW-1185">Reference proteome</keyword>
<dbReference type="AlphaFoldDB" id="A0AAN8PZG2"/>
<feature type="compositionally biased region" description="Basic residues" evidence="1">
    <location>
        <begin position="999"/>
        <end position="1008"/>
    </location>
</feature>
<accession>A0AAN8PZG2</accession>
<organism evidence="2 3">
    <name type="scientific">Patella caerulea</name>
    <name type="common">Rayed Mediterranean limpet</name>
    <dbReference type="NCBI Taxonomy" id="87958"/>
    <lineage>
        <taxon>Eukaryota</taxon>
        <taxon>Metazoa</taxon>
        <taxon>Spiralia</taxon>
        <taxon>Lophotrochozoa</taxon>
        <taxon>Mollusca</taxon>
        <taxon>Gastropoda</taxon>
        <taxon>Patellogastropoda</taxon>
        <taxon>Patelloidea</taxon>
        <taxon>Patellidae</taxon>
        <taxon>Patella</taxon>
    </lineage>
</organism>
<feature type="region of interest" description="Disordered" evidence="1">
    <location>
        <begin position="981"/>
        <end position="1027"/>
    </location>
</feature>
<evidence type="ECO:0000313" key="3">
    <source>
        <dbReference type="Proteomes" id="UP001347796"/>
    </source>
</evidence>
<evidence type="ECO:0000313" key="2">
    <source>
        <dbReference type="EMBL" id="KAK6186794.1"/>
    </source>
</evidence>
<name>A0AAN8PZG2_PATCE</name>
<reference evidence="2 3" key="1">
    <citation type="submission" date="2024-01" db="EMBL/GenBank/DDBJ databases">
        <title>The genome of the rayed Mediterranean limpet Patella caerulea (Linnaeus, 1758).</title>
        <authorList>
            <person name="Anh-Thu Weber A."/>
            <person name="Halstead-Nussloch G."/>
        </authorList>
    </citation>
    <scope>NUCLEOTIDE SEQUENCE [LARGE SCALE GENOMIC DNA]</scope>
    <source>
        <strain evidence="2">AATW-2023a</strain>
        <tissue evidence="2">Whole specimen</tissue>
    </source>
</reference>
<dbReference type="Proteomes" id="UP001347796">
    <property type="component" value="Unassembled WGS sequence"/>
</dbReference>
<proteinExistence type="predicted"/>
<protein>
    <submittedName>
        <fullName evidence="2">Uncharacterized protein</fullName>
    </submittedName>
</protein>
<comment type="caution">
    <text evidence="2">The sequence shown here is derived from an EMBL/GenBank/DDBJ whole genome shotgun (WGS) entry which is preliminary data.</text>
</comment>